<comment type="caution">
    <text evidence="2">The sequence shown here is derived from an EMBL/GenBank/DDBJ whole genome shotgun (WGS) entry which is preliminary data.</text>
</comment>
<gene>
    <name evidence="2" type="ORF">ONZ52_16095</name>
</gene>
<feature type="signal peptide" evidence="1">
    <location>
        <begin position="1"/>
        <end position="20"/>
    </location>
</feature>
<proteinExistence type="predicted"/>
<dbReference type="EMBL" id="JAPEUL010000009">
    <property type="protein sequence ID" value="MCW4630367.1"/>
    <property type="molecule type" value="Genomic_DNA"/>
</dbReference>
<dbReference type="InterPro" id="IPR023214">
    <property type="entry name" value="HAD_sf"/>
</dbReference>
<keyword evidence="1" id="KW-0732">Signal</keyword>
<sequence length="54" mass="5934">MKLSSILCTSLILCSASLHATELTHWPKDVASELNTMIEKNVNMGAYAAKKQKI</sequence>
<accession>A0ABT3KIK3</accession>
<feature type="chain" id="PRO_5046861694" evidence="1">
    <location>
        <begin position="21"/>
        <end position="54"/>
    </location>
</feature>
<dbReference type="Proteomes" id="UP001431181">
    <property type="component" value="Unassembled WGS sequence"/>
</dbReference>
<evidence type="ECO:0000313" key="2">
    <source>
        <dbReference type="EMBL" id="MCW4630367.1"/>
    </source>
</evidence>
<organism evidence="2 3">
    <name type="scientific">Marinomonas rhodophyticola</name>
    <dbReference type="NCBI Taxonomy" id="2992803"/>
    <lineage>
        <taxon>Bacteria</taxon>
        <taxon>Pseudomonadati</taxon>
        <taxon>Pseudomonadota</taxon>
        <taxon>Gammaproteobacteria</taxon>
        <taxon>Oceanospirillales</taxon>
        <taxon>Oceanospirillaceae</taxon>
        <taxon>Marinomonas</taxon>
    </lineage>
</organism>
<dbReference type="Gene3D" id="3.40.50.1000">
    <property type="entry name" value="HAD superfamily/HAD-like"/>
    <property type="match status" value="1"/>
</dbReference>
<keyword evidence="3" id="KW-1185">Reference proteome</keyword>
<evidence type="ECO:0000256" key="1">
    <source>
        <dbReference type="SAM" id="SignalP"/>
    </source>
</evidence>
<dbReference type="RefSeq" id="WP_265219727.1">
    <property type="nucleotide sequence ID" value="NZ_JAPEUL010000009.1"/>
</dbReference>
<protein>
    <submittedName>
        <fullName evidence="2">Uncharacterized protein</fullName>
    </submittedName>
</protein>
<name>A0ABT3KIK3_9GAMM</name>
<reference evidence="2" key="1">
    <citation type="submission" date="2022-11" db="EMBL/GenBank/DDBJ databases">
        <title>Marinomonas sp. nov., isolated from marine algae.</title>
        <authorList>
            <person name="Choi D.G."/>
            <person name="Kim J.M."/>
            <person name="Lee J.K."/>
            <person name="Baek J.H."/>
            <person name="Jeon C.O."/>
        </authorList>
    </citation>
    <scope>NUCLEOTIDE SEQUENCE</scope>
    <source>
        <strain evidence="2">KJ51-3</strain>
    </source>
</reference>
<evidence type="ECO:0000313" key="3">
    <source>
        <dbReference type="Proteomes" id="UP001431181"/>
    </source>
</evidence>